<dbReference type="HAMAP" id="MF_01401">
    <property type="entry name" value="MsrA"/>
    <property type="match status" value="1"/>
</dbReference>
<comment type="caution">
    <text evidence="11">The sequence shown here is derived from an EMBL/GenBank/DDBJ whole genome shotgun (WGS) entry which is preliminary data.</text>
</comment>
<comment type="catalytic activity">
    <reaction evidence="7 8">
        <text>[thioredoxin]-disulfide + L-methionine + H2O = L-methionine (S)-S-oxide + [thioredoxin]-dithiol</text>
        <dbReference type="Rhea" id="RHEA:19993"/>
        <dbReference type="Rhea" id="RHEA-COMP:10698"/>
        <dbReference type="Rhea" id="RHEA-COMP:10700"/>
        <dbReference type="ChEBI" id="CHEBI:15377"/>
        <dbReference type="ChEBI" id="CHEBI:29950"/>
        <dbReference type="ChEBI" id="CHEBI:50058"/>
        <dbReference type="ChEBI" id="CHEBI:57844"/>
        <dbReference type="ChEBI" id="CHEBI:58772"/>
        <dbReference type="EC" id="1.8.4.11"/>
    </reaction>
</comment>
<dbReference type="GO" id="GO:0005737">
    <property type="term" value="C:cytoplasm"/>
    <property type="evidence" value="ECO:0007669"/>
    <property type="project" value="TreeGrafter"/>
</dbReference>
<reference evidence="11" key="1">
    <citation type="journal article" date="2014" name="Int. J. Syst. Evol. Microbiol.">
        <title>Complete genome sequence of Corynebacterium casei LMG S-19264T (=DSM 44701T), isolated from a smear-ripened cheese.</title>
        <authorList>
            <consortium name="US DOE Joint Genome Institute (JGI-PGF)"/>
            <person name="Walter F."/>
            <person name="Albersmeier A."/>
            <person name="Kalinowski J."/>
            <person name="Ruckert C."/>
        </authorList>
    </citation>
    <scope>NUCLEOTIDE SEQUENCE</scope>
    <source>
        <strain evidence="11">CGMCC 1.12181</strain>
    </source>
</reference>
<keyword evidence="2 8" id="KW-0560">Oxidoreductase</keyword>
<feature type="domain" description="MsrB" evidence="10">
    <location>
        <begin position="309"/>
        <end position="432"/>
    </location>
</feature>
<dbReference type="InterPro" id="IPR002579">
    <property type="entry name" value="Met_Sox_Rdtase_MsrB_dom"/>
</dbReference>
<feature type="active site" evidence="8">
    <location>
        <position position="50"/>
    </location>
</feature>
<dbReference type="InterPro" id="IPR036509">
    <property type="entry name" value="Met_Sox_Rdtase_MsrA_sf"/>
</dbReference>
<comment type="function">
    <text evidence="4 8">Has an important function as a repair enzyme for proteins that have been inactivated by oxidation. Catalyzes the reversible oxidation-reduction of methionine sulfoxide in proteins to methionine.</text>
</comment>
<dbReference type="InterPro" id="IPR011057">
    <property type="entry name" value="Mss4-like_sf"/>
</dbReference>
<evidence type="ECO:0000256" key="9">
    <source>
        <dbReference type="SAM" id="SignalP"/>
    </source>
</evidence>
<comment type="catalytic activity">
    <reaction evidence="5 8">
        <text>L-methionyl-[protein] + [thioredoxin]-disulfide + H2O = L-methionyl-(S)-S-oxide-[protein] + [thioredoxin]-dithiol</text>
        <dbReference type="Rhea" id="RHEA:14217"/>
        <dbReference type="Rhea" id="RHEA-COMP:10698"/>
        <dbReference type="Rhea" id="RHEA-COMP:10700"/>
        <dbReference type="Rhea" id="RHEA-COMP:12313"/>
        <dbReference type="Rhea" id="RHEA-COMP:12315"/>
        <dbReference type="ChEBI" id="CHEBI:15377"/>
        <dbReference type="ChEBI" id="CHEBI:16044"/>
        <dbReference type="ChEBI" id="CHEBI:29950"/>
        <dbReference type="ChEBI" id="CHEBI:44120"/>
        <dbReference type="ChEBI" id="CHEBI:50058"/>
        <dbReference type="EC" id="1.8.4.11"/>
    </reaction>
</comment>
<evidence type="ECO:0000313" key="11">
    <source>
        <dbReference type="EMBL" id="GGF88115.1"/>
    </source>
</evidence>
<dbReference type="Pfam" id="PF01641">
    <property type="entry name" value="SelR"/>
    <property type="match status" value="1"/>
</dbReference>
<feature type="chain" id="PRO_5037678587" description="Peptide methionine sulfoxide reductase MsrA" evidence="9">
    <location>
        <begin position="23"/>
        <end position="432"/>
    </location>
</feature>
<proteinExistence type="inferred from homology"/>
<dbReference type="PANTHER" id="PTHR42799">
    <property type="entry name" value="MITOCHONDRIAL PEPTIDE METHIONINE SULFOXIDE REDUCTASE"/>
    <property type="match status" value="1"/>
</dbReference>
<sequence length="432" mass="48319">MTNRFIKITPIFLLLFSLSACAQSSENTEQADISKAASNHLSTLVLGLGCFWGAEKYYENLDGVIDAVSGYADGEGVEPSYKAITQAKNRFNENNYAEVVEVTYNTNMISTEDLIKHFFELHDPTQKNRQGNDVGTQYRSILLTTDESQLKAANQLRSEYQRQLSSAGYGEIQTIIKPLQKFHPAEEYHQDYIAKNPNGYCPDHSTGVVFADSPKRKKSLAKVDNSELLTGQSILVLEADGYCPYCEKFRADVSEDYQGNIPLVYRTAKQLQGLKIDTPTWATPTIYFLEDGEETFAKQGYMTAKEFYKALGAFKLGDSEAYKVAFAEGTDNRFCKQYDLFKDTPPGVFVDKLSGEPLFDTEHRFNSGTGWLSFTQPVEDSVIEKPDHSLGMVRTEVVAKTSGIHLGHVFDDGPNGQPRYCINATVLDFVAR</sequence>
<evidence type="ECO:0000256" key="5">
    <source>
        <dbReference type="ARBA" id="ARBA00047806"/>
    </source>
</evidence>
<dbReference type="InterPro" id="IPR036249">
    <property type="entry name" value="Thioredoxin-like_sf"/>
</dbReference>
<dbReference type="Gene3D" id="3.30.1060.10">
    <property type="entry name" value="Peptide methionine sulphoxide reductase MsrA"/>
    <property type="match status" value="1"/>
</dbReference>
<name>A0A917CGC8_9GAMM</name>
<dbReference type="Pfam" id="PF13098">
    <property type="entry name" value="Thioredoxin_2"/>
    <property type="match status" value="1"/>
</dbReference>
<dbReference type="GO" id="GO:0008113">
    <property type="term" value="F:peptide-methionine (S)-S-oxide reductase activity"/>
    <property type="evidence" value="ECO:0007669"/>
    <property type="project" value="UniProtKB-UniRule"/>
</dbReference>
<dbReference type="EC" id="1.8.4.11" evidence="8"/>
<dbReference type="SUPFAM" id="SSF51316">
    <property type="entry name" value="Mss4-like"/>
    <property type="match status" value="1"/>
</dbReference>
<comment type="catalytic activity">
    <reaction evidence="6">
        <text>L-methionyl-[protein] + [thioredoxin]-disulfide + H2O = L-methionyl-(R)-S-oxide-[protein] + [thioredoxin]-dithiol</text>
        <dbReference type="Rhea" id="RHEA:24164"/>
        <dbReference type="Rhea" id="RHEA-COMP:10698"/>
        <dbReference type="Rhea" id="RHEA-COMP:10700"/>
        <dbReference type="Rhea" id="RHEA-COMP:12313"/>
        <dbReference type="Rhea" id="RHEA-COMP:12314"/>
        <dbReference type="ChEBI" id="CHEBI:15377"/>
        <dbReference type="ChEBI" id="CHEBI:16044"/>
        <dbReference type="ChEBI" id="CHEBI:29950"/>
        <dbReference type="ChEBI" id="CHEBI:45764"/>
        <dbReference type="ChEBI" id="CHEBI:50058"/>
        <dbReference type="EC" id="1.8.4.12"/>
    </reaction>
</comment>
<dbReference type="PANTHER" id="PTHR42799:SF2">
    <property type="entry name" value="MITOCHONDRIAL PEPTIDE METHIONINE SULFOXIDE REDUCTASE"/>
    <property type="match status" value="1"/>
</dbReference>
<dbReference type="NCBIfam" id="TIGR00401">
    <property type="entry name" value="msrA"/>
    <property type="match status" value="1"/>
</dbReference>
<evidence type="ECO:0000259" key="10">
    <source>
        <dbReference type="PROSITE" id="PS51790"/>
    </source>
</evidence>
<dbReference type="PROSITE" id="PS51790">
    <property type="entry name" value="MSRB"/>
    <property type="match status" value="1"/>
</dbReference>
<dbReference type="SUPFAM" id="SSF55068">
    <property type="entry name" value="Peptide methionine sulfoxide reductase"/>
    <property type="match status" value="1"/>
</dbReference>
<reference evidence="11" key="2">
    <citation type="submission" date="2020-09" db="EMBL/GenBank/DDBJ databases">
        <authorList>
            <person name="Sun Q."/>
            <person name="Zhou Y."/>
        </authorList>
    </citation>
    <scope>NUCLEOTIDE SEQUENCE</scope>
    <source>
        <strain evidence="11">CGMCC 1.12181</strain>
    </source>
</reference>
<dbReference type="RefSeq" id="WP_188364250.1">
    <property type="nucleotide sequence ID" value="NZ_BAABJF010000032.1"/>
</dbReference>
<evidence type="ECO:0000256" key="3">
    <source>
        <dbReference type="ARBA" id="ARBA00023268"/>
    </source>
</evidence>
<dbReference type="Gene3D" id="2.170.150.20">
    <property type="entry name" value="Peptide methionine sulfoxide reductase"/>
    <property type="match status" value="1"/>
</dbReference>
<dbReference type="EMBL" id="BMEO01000002">
    <property type="protein sequence ID" value="GGF88115.1"/>
    <property type="molecule type" value="Genomic_DNA"/>
</dbReference>
<dbReference type="Proteomes" id="UP000605253">
    <property type="component" value="Unassembled WGS sequence"/>
</dbReference>
<dbReference type="InterPro" id="IPR050162">
    <property type="entry name" value="MsrA_MetSO_reductase"/>
</dbReference>
<evidence type="ECO:0000256" key="2">
    <source>
        <dbReference type="ARBA" id="ARBA00023002"/>
    </source>
</evidence>
<evidence type="ECO:0000256" key="4">
    <source>
        <dbReference type="ARBA" id="ARBA00024679"/>
    </source>
</evidence>
<keyword evidence="12" id="KW-1185">Reference proteome</keyword>
<evidence type="ECO:0000256" key="1">
    <source>
        <dbReference type="ARBA" id="ARBA00005591"/>
    </source>
</evidence>
<dbReference type="AlphaFoldDB" id="A0A917CGC8"/>
<dbReference type="Gene3D" id="3.40.30.10">
    <property type="entry name" value="Glutaredoxin"/>
    <property type="match status" value="1"/>
</dbReference>
<dbReference type="SUPFAM" id="SSF52833">
    <property type="entry name" value="Thioredoxin-like"/>
    <property type="match status" value="1"/>
</dbReference>
<gene>
    <name evidence="8" type="primary">msrA</name>
    <name evidence="11" type="ORF">GCM10011365_06580</name>
</gene>
<evidence type="ECO:0000313" key="12">
    <source>
        <dbReference type="Proteomes" id="UP000605253"/>
    </source>
</evidence>
<feature type="signal peptide" evidence="9">
    <location>
        <begin position="1"/>
        <end position="22"/>
    </location>
</feature>
<keyword evidence="9" id="KW-0732">Signal</keyword>
<evidence type="ECO:0000256" key="6">
    <source>
        <dbReference type="ARBA" id="ARBA00048488"/>
    </source>
</evidence>
<keyword evidence="3" id="KW-0511">Multifunctional enzyme</keyword>
<dbReference type="GO" id="GO:0033743">
    <property type="term" value="F:peptide-methionine (R)-S-oxide reductase activity"/>
    <property type="evidence" value="ECO:0007669"/>
    <property type="project" value="UniProtKB-EC"/>
</dbReference>
<evidence type="ECO:0000256" key="7">
    <source>
        <dbReference type="ARBA" id="ARBA00048782"/>
    </source>
</evidence>
<evidence type="ECO:0000256" key="8">
    <source>
        <dbReference type="HAMAP-Rule" id="MF_01401"/>
    </source>
</evidence>
<protein>
    <recommendedName>
        <fullName evidence="8">Peptide methionine sulfoxide reductase MsrA</fullName>
        <shortName evidence="8">Protein-methionine-S-oxide reductase</shortName>
        <ecNumber evidence="8">1.8.4.11</ecNumber>
    </recommendedName>
    <alternativeName>
        <fullName evidence="8">Peptide-methionine (S)-S-oxide reductase</fullName>
        <shortName evidence="8">Peptide Met(O) reductase</shortName>
    </alternativeName>
</protein>
<dbReference type="PROSITE" id="PS51257">
    <property type="entry name" value="PROKAR_LIPOPROTEIN"/>
    <property type="match status" value="1"/>
</dbReference>
<dbReference type="Pfam" id="PF01625">
    <property type="entry name" value="PMSR"/>
    <property type="match status" value="1"/>
</dbReference>
<dbReference type="GO" id="GO:0034599">
    <property type="term" value="P:cellular response to oxidative stress"/>
    <property type="evidence" value="ECO:0007669"/>
    <property type="project" value="TreeGrafter"/>
</dbReference>
<dbReference type="InterPro" id="IPR012336">
    <property type="entry name" value="Thioredoxin-like_fold"/>
</dbReference>
<accession>A0A917CGC8</accession>
<comment type="similarity">
    <text evidence="1 8">Belongs to the MsrA Met sulfoxide reductase family.</text>
</comment>
<organism evidence="11 12">
    <name type="scientific">Marinicella pacifica</name>
    <dbReference type="NCBI Taxonomy" id="1171543"/>
    <lineage>
        <taxon>Bacteria</taxon>
        <taxon>Pseudomonadati</taxon>
        <taxon>Pseudomonadota</taxon>
        <taxon>Gammaproteobacteria</taxon>
        <taxon>Lysobacterales</taxon>
        <taxon>Marinicellaceae</taxon>
        <taxon>Marinicella</taxon>
    </lineage>
</organism>
<dbReference type="InterPro" id="IPR002569">
    <property type="entry name" value="Met_Sox_Rdtase_MsrA_dom"/>
</dbReference>